<evidence type="ECO:0000313" key="2">
    <source>
        <dbReference type="Proteomes" id="UP000756346"/>
    </source>
</evidence>
<organism evidence="1 2">
    <name type="scientific">Microdochium trichocladiopsis</name>
    <dbReference type="NCBI Taxonomy" id="1682393"/>
    <lineage>
        <taxon>Eukaryota</taxon>
        <taxon>Fungi</taxon>
        <taxon>Dikarya</taxon>
        <taxon>Ascomycota</taxon>
        <taxon>Pezizomycotina</taxon>
        <taxon>Sordariomycetes</taxon>
        <taxon>Xylariomycetidae</taxon>
        <taxon>Xylariales</taxon>
        <taxon>Microdochiaceae</taxon>
        <taxon>Microdochium</taxon>
    </lineage>
</organism>
<keyword evidence="2" id="KW-1185">Reference proteome</keyword>
<dbReference type="EMBL" id="JAGTJQ010000005">
    <property type="protein sequence ID" value="KAH7031288.1"/>
    <property type="molecule type" value="Genomic_DNA"/>
</dbReference>
<dbReference type="GeneID" id="70186333"/>
<accession>A0A9P8Y7G6</accession>
<proteinExistence type="predicted"/>
<dbReference type="AlphaFoldDB" id="A0A9P8Y7G6"/>
<reference evidence="1" key="1">
    <citation type="journal article" date="2021" name="Nat. Commun.">
        <title>Genetic determinants of endophytism in the Arabidopsis root mycobiome.</title>
        <authorList>
            <person name="Mesny F."/>
            <person name="Miyauchi S."/>
            <person name="Thiergart T."/>
            <person name="Pickel B."/>
            <person name="Atanasova L."/>
            <person name="Karlsson M."/>
            <person name="Huettel B."/>
            <person name="Barry K.W."/>
            <person name="Haridas S."/>
            <person name="Chen C."/>
            <person name="Bauer D."/>
            <person name="Andreopoulos W."/>
            <person name="Pangilinan J."/>
            <person name="LaButti K."/>
            <person name="Riley R."/>
            <person name="Lipzen A."/>
            <person name="Clum A."/>
            <person name="Drula E."/>
            <person name="Henrissat B."/>
            <person name="Kohler A."/>
            <person name="Grigoriev I.V."/>
            <person name="Martin F.M."/>
            <person name="Hacquard S."/>
        </authorList>
    </citation>
    <scope>NUCLEOTIDE SEQUENCE</scope>
    <source>
        <strain evidence="1">MPI-CAGE-CH-0230</strain>
    </source>
</reference>
<evidence type="ECO:0000313" key="1">
    <source>
        <dbReference type="EMBL" id="KAH7031288.1"/>
    </source>
</evidence>
<dbReference type="Proteomes" id="UP000756346">
    <property type="component" value="Unassembled WGS sequence"/>
</dbReference>
<sequence length="215" mass="23895">MTAAWQWREAAGARTDPQFSFTLGVAFYEKFYCIRSQYYANSMPFNEKVGGFRAQLFVSLTHLNYAATWHTLLKRVKSWRKSAGEVGGSRTSHSLLDETMISAAWSLPNSYNATSAYSREAAMMSPPGSASGPASSSWRRRAREVNVIGSGERAECWRRPRSMHQDSSTRNWVAMVVSSGTGRWLDEISTFGNAVPNICGTSGCAFFRPSELTSE</sequence>
<name>A0A9P8Y7G6_9PEZI</name>
<dbReference type="RefSeq" id="XP_046012968.1">
    <property type="nucleotide sequence ID" value="XM_046156787.1"/>
</dbReference>
<comment type="caution">
    <text evidence="1">The sequence shown here is derived from an EMBL/GenBank/DDBJ whole genome shotgun (WGS) entry which is preliminary data.</text>
</comment>
<protein>
    <submittedName>
        <fullName evidence="1">Uncharacterized protein</fullName>
    </submittedName>
</protein>
<gene>
    <name evidence="1" type="ORF">B0I36DRAFT_349381</name>
</gene>